<keyword evidence="5" id="KW-0378">Hydrolase</keyword>
<evidence type="ECO:0000313" key="13">
    <source>
        <dbReference type="Proteomes" id="UP000054007"/>
    </source>
</evidence>
<comment type="catalytic activity">
    <reaction evidence="1">
        <text>Thiol-dependent hydrolysis of ester, thioester, amide, peptide and isopeptide bonds formed by the C-terminal Gly of ubiquitin (a 76-residue protein attached to proteins as an intracellular targeting signal).</text>
        <dbReference type="EC" id="3.4.19.12"/>
    </reaction>
</comment>
<feature type="domain" description="DUF6606" evidence="11">
    <location>
        <begin position="10"/>
        <end position="272"/>
    </location>
</feature>
<evidence type="ECO:0000256" key="2">
    <source>
        <dbReference type="ARBA" id="ARBA00012759"/>
    </source>
</evidence>
<evidence type="ECO:0000256" key="8">
    <source>
        <dbReference type="SAM" id="MobiDB-lite"/>
    </source>
</evidence>
<dbReference type="PANTHER" id="PTHR13367">
    <property type="entry name" value="UBIQUITIN THIOESTERASE"/>
    <property type="match status" value="1"/>
</dbReference>
<name>A0A0D7BL13_9AGAR</name>
<dbReference type="Pfam" id="PF12340">
    <property type="entry name" value="DUF3638"/>
    <property type="match status" value="1"/>
</dbReference>
<dbReference type="InterPro" id="IPR022099">
    <property type="entry name" value="DUF3638"/>
</dbReference>
<dbReference type="GO" id="GO:0004843">
    <property type="term" value="F:cysteine-type deubiquitinase activity"/>
    <property type="evidence" value="ECO:0007669"/>
    <property type="project" value="UniProtKB-EC"/>
</dbReference>
<protein>
    <recommendedName>
        <fullName evidence="2">ubiquitinyl hydrolase 1</fullName>
        <ecNumber evidence="2">3.4.19.12</ecNumber>
    </recommendedName>
</protein>
<dbReference type="EMBL" id="KN880461">
    <property type="protein sequence ID" value="KIY70910.1"/>
    <property type="molecule type" value="Genomic_DNA"/>
</dbReference>
<feature type="coiled-coil region" evidence="7">
    <location>
        <begin position="572"/>
        <end position="604"/>
    </location>
</feature>
<feature type="compositionally biased region" description="Polar residues" evidence="8">
    <location>
        <begin position="175"/>
        <end position="184"/>
    </location>
</feature>
<dbReference type="InterPro" id="IPR046541">
    <property type="entry name" value="DUF6606"/>
</dbReference>
<keyword evidence="13" id="KW-1185">Reference proteome</keyword>
<evidence type="ECO:0000256" key="6">
    <source>
        <dbReference type="ARBA" id="ARBA00022807"/>
    </source>
</evidence>
<dbReference type="EC" id="3.4.19.12" evidence="2"/>
<evidence type="ECO:0000259" key="10">
    <source>
        <dbReference type="Pfam" id="PF12359"/>
    </source>
</evidence>
<reference evidence="12 13" key="1">
    <citation type="journal article" date="2015" name="Fungal Genet. Biol.">
        <title>Evolution of novel wood decay mechanisms in Agaricales revealed by the genome sequences of Fistulina hepatica and Cylindrobasidium torrendii.</title>
        <authorList>
            <person name="Floudas D."/>
            <person name="Held B.W."/>
            <person name="Riley R."/>
            <person name="Nagy L.G."/>
            <person name="Koehler G."/>
            <person name="Ransdell A.S."/>
            <person name="Younus H."/>
            <person name="Chow J."/>
            <person name="Chiniquy J."/>
            <person name="Lipzen A."/>
            <person name="Tritt A."/>
            <person name="Sun H."/>
            <person name="Haridas S."/>
            <person name="LaButti K."/>
            <person name="Ohm R.A."/>
            <person name="Kues U."/>
            <person name="Blanchette R.A."/>
            <person name="Grigoriev I.V."/>
            <person name="Minto R.E."/>
            <person name="Hibbett D.S."/>
        </authorList>
    </citation>
    <scope>NUCLEOTIDE SEQUENCE [LARGE SCALE GENOMIC DNA]</scope>
    <source>
        <strain evidence="12 13">FP15055 ss-10</strain>
    </source>
</reference>
<evidence type="ECO:0000256" key="3">
    <source>
        <dbReference type="ARBA" id="ARBA00022670"/>
    </source>
</evidence>
<evidence type="ECO:0000256" key="7">
    <source>
        <dbReference type="SAM" id="Coils"/>
    </source>
</evidence>
<dbReference type="STRING" id="1314674.A0A0D7BL13"/>
<dbReference type="Proteomes" id="UP000054007">
    <property type="component" value="Unassembled WGS sequence"/>
</dbReference>
<dbReference type="InterPro" id="IPR022105">
    <property type="entry name" value="DUF3645"/>
</dbReference>
<gene>
    <name evidence="12" type="ORF">CYLTODRAFT_391279</name>
</gene>
<evidence type="ECO:0000259" key="11">
    <source>
        <dbReference type="Pfam" id="PF20255"/>
    </source>
</evidence>
<dbReference type="PANTHER" id="PTHR13367:SF33">
    <property type="entry name" value="P-LOOP CONTAINING NUCLEOSIDE TRIPHOSPHATE HYDROLASE PROTEIN"/>
    <property type="match status" value="1"/>
</dbReference>
<dbReference type="OrthoDB" id="3182339at2759"/>
<feature type="domain" description="DUF3645" evidence="10">
    <location>
        <begin position="2382"/>
        <end position="2414"/>
    </location>
</feature>
<evidence type="ECO:0000256" key="5">
    <source>
        <dbReference type="ARBA" id="ARBA00022801"/>
    </source>
</evidence>
<accession>A0A0D7BL13</accession>
<sequence length="3126" mass="351424">MATPRELEYIANHVFMPLKLPQKQDLPDDNGTYANAQALASAVARAAENYTCSHERWPALKKMLGTVKTLHGQDYTSLDLLSALNNANTGDLLALLVREQNAGIILRVGADDVVCETFEVSATNSAVMACGNRLSMAFPGPTTTFPRAEFNKAEFRSQLVAFISAMNRDVLDGSATKTQKAGSSNKEERDTPHPRYITELLATILAAVGGEANTIRPANRVITKRVADDVLWNNTFLPWHRSPLWMVIRVALQTTLPLKEYKSFLLHFMSSVAIDVCRHNSTFESSVLHTLRTKIARRAQKTESLLHNETSPVFETALRACRSLQRILEKRQQATIAADIPIYSTPWSPETLDIRKDSKLFLKSSREYLKSILETVQSTHAQSTFHQPAHHSRLSTLAETIANRSTLDSHIATSGDPYVTLYDFEDLVRNELLSWTQSNLSEQQALHDLEVVYKAYYVRAKTYYAGNAEQQSVMLLVVFELWVAADKLAVWQCPLIRKCHPGLDPALLQPMLLSRRENLARAQAVVDYIQQRCDEASDYPSAFDPVSRSSMSQLYYDSCSEMHNKRATIEAIGRTAREAKRLELERVNAEAERLKREIEGTAHGEDCGYRYSYCAKCYLQKRLTNMRIAIHEWPLPRGELDIKTVIFEMYAPRSFVHWREITYHLLLDLTPGEKQRSDSVDAYLSSYMTSAAGSEYAGSADRITLASTTKSYLNTHYKEARIPASKDEVLKEHGLTWRLFDNTHRILIRPSSLRPTTAQQCTLLLSSGSPYSNLQWVVDSTQHTENDVLSKQHTCPPKLGLSEFVAFGQLRAGGNVQHMNVARALGSQSLTLRAQSVYVLIAQAVQQHGPFPAHQNWHADLVCPEFRMRIANELQRVLEDHRENWQEVATMKAVVLIAKRTIAAGPYDGVAVSILNKTLREVRRVTYGWMRQTLVNLVSTPAEFVDSAKADIREIAGVCCSTFDCEDPLLTEGEDFTTILHSLIVLRDNRSSERDVSTDPVRLLSDLVERVFHRLEGQLRSKIVSRPDTLNQAVTRVWSAFVPGTSWSDMGGNDTRWLMCRTAEVGGRVAQYVQVDLLEGTLLVDGKTIGNLPDSVTSHTSYKTMFGQSVLRAVPASRPGFDYETVDNIEGSQVFFVRQGSDLIMRAYTAGATGPITGYQFIPDSRFGTDLPSPLVDSHVHWLDIDSGSLEVRPAFAPWISTSQNWCLDIQTCVMKRIDYDENEHYLVEPGSATGLMIGERLWPIEQASFVVTSVCNNTVHADLPRFSIAFEVHLSESLTNGSTPTPGLHCLTYPNTMVDIDQSLPTLIGLRSRLVLRETSQDSVNAVRRILVPYGNIDCQEHQGHFKTTIHTSGPSARCAEYHLDTHLGVLTANTSLEQRLWKVLLHAHTSFVLPDPLTGRTGTAEAVDLLMSASCSSFTKLGEREHELLEQIRCLTPKRIFYPEHLEVMQTVTWSCLPLISQITAFDRVASTILEHGKHLGELFYDETRQRLTTRRAPDKLTQRAMHQEQRFPIIDVLNNKDIDVALGNSVYAGRCWDDNIGKNCFAVALAAMTLDHSRLCPAPRTLYGMFESWGAMTLPKRPSAMSIRQSNGPFRYSQSWLDKNDFSKCWNILYDWLRDATNRSHLPFVLLFSLPCLAYEQASVEVARFLIAVAHTSYAGSRQLAEMPRHSQYALTKGMSPLSDTVGSIIQAACLSPSETPSWTISRQFNEGNRSFDNRRQRDYDSSISRLTPRIQQQLTEKWHRNFDPSLRMSLTVASAASYFDVDTILAETKALFEMCRNNNDLHDYTASVEQKIPSLYRASTVFPPTPNVIRSPRPVISNAVGFQQVTIATLASQRPPPMLAVLPEAPPCLISSLYAATPQSVLHHNCHLELEHLITEFVSNFGGLRQDYGDGLRRSLQNLQESTRAANASGDGVELTMEAIQQLVGRFVENCNDLTGQFGNAVKSSFSPRPSSKLDQILFLGGMWPCISARSLLVQMTREAWPAMTMEWQDVLSYLAGGIILSQQASRMNRFGKLQKTQELQREVQNCGPLDVNMLKQNPDWALVQIDGDFRAGSVQLQVAQEMQSPQGQGNITLQLNMGEGKSSVIVPMVASSLANGSSLVRVIVLKPLAPQMYQLLFERISGLANRCVFFLPFNRKMTLGPSQLDQIRILYERCIEVGGVLVAQPEHILSSKLLVVDRAISKSDPSGAMSALRLQRLLHTLSRDILDECDEILHPRYQLIYTMGDQQQLEGGQRRWKAIQDVLSLVAEHAPRLAKEFSFDDRLEVRSGDAGTFPYIISPTRDESTFMKRLEDAVLDSISSGHLTDLNTTRLPEDTLDMVKRFIRSKKEHSRDEECLSKEPFFDVLLVLRGLFAHGLLSYAFSERRWRVDYGLDPSRSLLAVPFRAKDVPSPAAEFGHPDITILLTCLSYYYQGLTEAQVETCLNSLMMHSNPRLLYAQWISKLSSEVILEAGVQDFGGINQRDAAQKARLVFIFARCHAVIEFFLNECVFAKASKEFPHKLPTSGWDLAERKNHYVTGFSGTNDNKYLLPLSIQQVDPVNQTSTNAKVLTFLLRPENSEYACLRNADGKRMDGPSFIDFLAARHPDIRVLLDVGAQMLDMSNYEVAAHWLKSFNPRSGVQAAVFFTNKDEVMVLRRDGATELFKSSPFRHRLHQCVVYLDDAHTRGTDLKMPTDWKAAVTLGKKITKDRLVQGCMRMRQLGKGQSISFFAQPDVDAVIRKASIDAQGQMTDTVSVQGILRWAMQETCNDIEHHAPQWARQGVDFRARKLPLNNLLDLSTEPDEGDIERLREKWLQPEARPLQELYGSTSTDARAELLSISQDQEITARLAKIGVQASVLRNMDEEQEREVAHELEVERQIQRPPPFDPETPSLHHDVLLFAANGHNWSSASLHASPAFVDLFSIVRPVHLAPDNVFRDAGIIATADFMRTVKAVSRYRTGGPDFLKDVRWLLCSKSDVVIISQFEANELAPRLRQSSNGAVSLIVYSPRTSKRMESFDNMKFYSLPSDSPPSPLSLATRTVLNMFSGQLYPSTWDDYRYLCTYLGIATEPGQICDANGFVGEDHRSGEMKSVCEFKESPVEFIRNLFMARHRGQDFSLSPMGRMLKGDHLILEDIEK</sequence>
<dbReference type="GO" id="GO:0006508">
    <property type="term" value="P:proteolysis"/>
    <property type="evidence" value="ECO:0007669"/>
    <property type="project" value="UniProtKB-KW"/>
</dbReference>
<dbReference type="Pfam" id="PF12359">
    <property type="entry name" value="DUF3645"/>
    <property type="match status" value="1"/>
</dbReference>
<evidence type="ECO:0000256" key="4">
    <source>
        <dbReference type="ARBA" id="ARBA00022786"/>
    </source>
</evidence>
<evidence type="ECO:0000256" key="1">
    <source>
        <dbReference type="ARBA" id="ARBA00000707"/>
    </source>
</evidence>
<dbReference type="Pfam" id="PF20255">
    <property type="entry name" value="DUF6606"/>
    <property type="match status" value="1"/>
</dbReference>
<feature type="domain" description="DUF3638" evidence="9">
    <location>
        <begin position="2044"/>
        <end position="2262"/>
    </location>
</feature>
<evidence type="ECO:0000259" key="9">
    <source>
        <dbReference type="Pfam" id="PF12340"/>
    </source>
</evidence>
<keyword evidence="3" id="KW-0645">Protease</keyword>
<keyword evidence="6" id="KW-0788">Thiol protease</keyword>
<keyword evidence="7" id="KW-0175">Coiled coil</keyword>
<keyword evidence="4" id="KW-0833">Ubl conjugation pathway</keyword>
<evidence type="ECO:0000313" key="12">
    <source>
        <dbReference type="EMBL" id="KIY70910.1"/>
    </source>
</evidence>
<dbReference type="InterPro" id="IPR051346">
    <property type="entry name" value="OTU_Deubiquitinase"/>
</dbReference>
<feature type="region of interest" description="Disordered" evidence="8">
    <location>
        <begin position="173"/>
        <end position="192"/>
    </location>
</feature>
<proteinExistence type="predicted"/>
<organism evidence="12 13">
    <name type="scientific">Cylindrobasidium torrendii FP15055 ss-10</name>
    <dbReference type="NCBI Taxonomy" id="1314674"/>
    <lineage>
        <taxon>Eukaryota</taxon>
        <taxon>Fungi</taxon>
        <taxon>Dikarya</taxon>
        <taxon>Basidiomycota</taxon>
        <taxon>Agaricomycotina</taxon>
        <taxon>Agaricomycetes</taxon>
        <taxon>Agaricomycetidae</taxon>
        <taxon>Agaricales</taxon>
        <taxon>Marasmiineae</taxon>
        <taxon>Physalacriaceae</taxon>
        <taxon>Cylindrobasidium</taxon>
    </lineage>
</organism>